<comment type="similarity">
    <text evidence="1">Belongs to the RelE toxin family.</text>
</comment>
<dbReference type="KEGG" id="snep:Enr13x_02070"/>
<dbReference type="Gene3D" id="3.30.2310.20">
    <property type="entry name" value="RelE-like"/>
    <property type="match status" value="1"/>
</dbReference>
<proteinExistence type="inferred from homology"/>
<reference evidence="3 4" key="1">
    <citation type="submission" date="2019-03" db="EMBL/GenBank/DDBJ databases">
        <title>Deep-cultivation of Planctomycetes and their phenomic and genomic characterization uncovers novel biology.</title>
        <authorList>
            <person name="Wiegand S."/>
            <person name="Jogler M."/>
            <person name="Boedeker C."/>
            <person name="Pinto D."/>
            <person name="Vollmers J."/>
            <person name="Rivas-Marin E."/>
            <person name="Kohn T."/>
            <person name="Peeters S.H."/>
            <person name="Heuer A."/>
            <person name="Rast P."/>
            <person name="Oberbeckmann S."/>
            <person name="Bunk B."/>
            <person name="Jeske O."/>
            <person name="Meyerdierks A."/>
            <person name="Storesund J.E."/>
            <person name="Kallscheuer N."/>
            <person name="Luecker S."/>
            <person name="Lage O.M."/>
            <person name="Pohl T."/>
            <person name="Merkel B.J."/>
            <person name="Hornburger P."/>
            <person name="Mueller R.-W."/>
            <person name="Bruemmer F."/>
            <person name="Labrenz M."/>
            <person name="Spormann A.M."/>
            <person name="Op den Camp H."/>
            <person name="Overmann J."/>
            <person name="Amann R."/>
            <person name="Jetten M.S.M."/>
            <person name="Mascher T."/>
            <person name="Medema M.H."/>
            <person name="Devos D.P."/>
            <person name="Kaster A.-K."/>
            <person name="Ovreas L."/>
            <person name="Rohde M."/>
            <person name="Galperin M.Y."/>
            <person name="Jogler C."/>
        </authorList>
    </citation>
    <scope>NUCLEOTIDE SEQUENCE [LARGE SCALE GENOMIC DNA]</scope>
    <source>
        <strain evidence="3 4">Enr13</strain>
    </source>
</reference>
<sequence>MPRLRYSAASKEDLTEIARFIAKDKPDAARKWVAKLRQRCRLAAKHPDIGDDRSDLGERIRSTYVGSYIIFFRENDDTLEIVRILRGDLEYPFL</sequence>
<evidence type="ECO:0000256" key="1">
    <source>
        <dbReference type="ARBA" id="ARBA00006226"/>
    </source>
</evidence>
<gene>
    <name evidence="3" type="ORF">Enr13x_02070</name>
</gene>
<evidence type="ECO:0000313" key="4">
    <source>
        <dbReference type="Proteomes" id="UP000319004"/>
    </source>
</evidence>
<dbReference type="InterPro" id="IPR035093">
    <property type="entry name" value="RelE/ParE_toxin_dom_sf"/>
</dbReference>
<protein>
    <submittedName>
        <fullName evidence="3">Plasmid stabilization system protein</fullName>
    </submittedName>
</protein>
<dbReference type="OrthoDB" id="287917at2"/>
<evidence type="ECO:0000313" key="3">
    <source>
        <dbReference type="EMBL" id="QDV40401.1"/>
    </source>
</evidence>
<dbReference type="InterPro" id="IPR007712">
    <property type="entry name" value="RelE/ParE_toxin"/>
</dbReference>
<dbReference type="EMBL" id="CP037423">
    <property type="protein sequence ID" value="QDV40401.1"/>
    <property type="molecule type" value="Genomic_DNA"/>
</dbReference>
<dbReference type="Proteomes" id="UP000319004">
    <property type="component" value="Chromosome"/>
</dbReference>
<accession>A0A518HHS9</accession>
<evidence type="ECO:0000256" key="2">
    <source>
        <dbReference type="ARBA" id="ARBA00022649"/>
    </source>
</evidence>
<keyword evidence="4" id="KW-1185">Reference proteome</keyword>
<dbReference type="PANTHER" id="PTHR33755">
    <property type="entry name" value="TOXIN PARE1-RELATED"/>
    <property type="match status" value="1"/>
</dbReference>
<dbReference type="AlphaFoldDB" id="A0A518HHS9"/>
<organism evidence="3 4">
    <name type="scientific">Stieleria neptunia</name>
    <dbReference type="NCBI Taxonomy" id="2527979"/>
    <lineage>
        <taxon>Bacteria</taxon>
        <taxon>Pseudomonadati</taxon>
        <taxon>Planctomycetota</taxon>
        <taxon>Planctomycetia</taxon>
        <taxon>Pirellulales</taxon>
        <taxon>Pirellulaceae</taxon>
        <taxon>Stieleria</taxon>
    </lineage>
</organism>
<keyword evidence="2" id="KW-1277">Toxin-antitoxin system</keyword>
<name>A0A518HHS9_9BACT</name>
<dbReference type="InterPro" id="IPR051803">
    <property type="entry name" value="TA_system_RelE-like_toxin"/>
</dbReference>
<dbReference type="Pfam" id="PF05016">
    <property type="entry name" value="ParE_toxin"/>
    <property type="match status" value="1"/>
</dbReference>
<dbReference type="RefSeq" id="WP_145384275.1">
    <property type="nucleotide sequence ID" value="NZ_CP037423.1"/>
</dbReference>